<proteinExistence type="predicted"/>
<sequence>MEHRIDRQEFIGHFLDAMAQRPIQVPMVDSSQVASAGDESYKIRLSVVGVKAKPTDALEVPGTATIGDVYSKIAEALFQLPGAEGKSLRLVFNGHVIAEGSPRLAVEFFKTNLSPLCHAILKD</sequence>
<gene>
    <name evidence="1" type="ORF">H696_03846</name>
</gene>
<evidence type="ECO:0008006" key="3">
    <source>
        <dbReference type="Google" id="ProtNLM"/>
    </source>
</evidence>
<accession>A0A058Z583</accession>
<dbReference type="AlphaFoldDB" id="A0A058Z583"/>
<evidence type="ECO:0000313" key="1">
    <source>
        <dbReference type="EMBL" id="KCV69415.1"/>
    </source>
</evidence>
<dbReference type="EMBL" id="KB932206">
    <property type="protein sequence ID" value="KCV69415.1"/>
    <property type="molecule type" value="Genomic_DNA"/>
</dbReference>
<protein>
    <recommendedName>
        <fullName evidence="3">Ubiquitin-like domain-containing protein</fullName>
    </recommendedName>
</protein>
<name>A0A058Z583_FONAL</name>
<dbReference type="Proteomes" id="UP000030693">
    <property type="component" value="Unassembled WGS sequence"/>
</dbReference>
<reference evidence="1" key="1">
    <citation type="submission" date="2013-04" db="EMBL/GenBank/DDBJ databases">
        <title>The Genome Sequence of Fonticula alba ATCC 38817.</title>
        <authorList>
            <consortium name="The Broad Institute Genomics Platform"/>
            <person name="Russ C."/>
            <person name="Cuomo C."/>
            <person name="Burger G."/>
            <person name="Gray M.W."/>
            <person name="Holland P.W.H."/>
            <person name="King N."/>
            <person name="Lang F.B.F."/>
            <person name="Roger A.J."/>
            <person name="Ruiz-Trillo I."/>
            <person name="Brown M."/>
            <person name="Walker B."/>
            <person name="Young S."/>
            <person name="Zeng Q."/>
            <person name="Gargeya S."/>
            <person name="Fitzgerald M."/>
            <person name="Haas B."/>
            <person name="Abouelleil A."/>
            <person name="Allen A.W."/>
            <person name="Alvarado L."/>
            <person name="Arachchi H.M."/>
            <person name="Berlin A.M."/>
            <person name="Chapman S.B."/>
            <person name="Gainer-Dewar J."/>
            <person name="Goldberg J."/>
            <person name="Griggs A."/>
            <person name="Gujja S."/>
            <person name="Hansen M."/>
            <person name="Howarth C."/>
            <person name="Imamovic A."/>
            <person name="Ireland A."/>
            <person name="Larimer J."/>
            <person name="McCowan C."/>
            <person name="Murphy C."/>
            <person name="Pearson M."/>
            <person name="Poon T.W."/>
            <person name="Priest M."/>
            <person name="Roberts A."/>
            <person name="Saif S."/>
            <person name="Shea T."/>
            <person name="Sisk P."/>
            <person name="Sykes S."/>
            <person name="Wortman J."/>
            <person name="Nusbaum C."/>
            <person name="Birren B."/>
        </authorList>
    </citation>
    <scope>NUCLEOTIDE SEQUENCE [LARGE SCALE GENOMIC DNA]</scope>
    <source>
        <strain evidence="1">ATCC 38817</strain>
    </source>
</reference>
<organism evidence="1">
    <name type="scientific">Fonticula alba</name>
    <name type="common">Slime mold</name>
    <dbReference type="NCBI Taxonomy" id="691883"/>
    <lineage>
        <taxon>Eukaryota</taxon>
        <taxon>Rotosphaerida</taxon>
        <taxon>Fonticulaceae</taxon>
        <taxon>Fonticula</taxon>
    </lineage>
</organism>
<dbReference type="GeneID" id="20528571"/>
<keyword evidence="2" id="KW-1185">Reference proteome</keyword>
<evidence type="ECO:0000313" key="2">
    <source>
        <dbReference type="Proteomes" id="UP000030693"/>
    </source>
</evidence>
<dbReference type="RefSeq" id="XP_009495980.1">
    <property type="nucleotide sequence ID" value="XM_009497705.1"/>
</dbReference>